<dbReference type="HOGENOM" id="CLU_047390_0_0_6"/>
<feature type="transmembrane region" description="Helical" evidence="1">
    <location>
        <begin position="373"/>
        <end position="391"/>
    </location>
</feature>
<feature type="transmembrane region" description="Helical" evidence="1">
    <location>
        <begin position="12"/>
        <end position="36"/>
    </location>
</feature>
<feature type="transmembrane region" description="Helical" evidence="1">
    <location>
        <begin position="128"/>
        <end position="149"/>
    </location>
</feature>
<keyword evidence="1" id="KW-1133">Transmembrane helix</keyword>
<dbReference type="KEGG" id="tti:THITH_05795"/>
<feature type="transmembrane region" description="Helical" evidence="1">
    <location>
        <begin position="349"/>
        <end position="367"/>
    </location>
</feature>
<keyword evidence="3" id="KW-1185">Reference proteome</keyword>
<dbReference type="EMBL" id="CP007029">
    <property type="protein sequence ID" value="AHE99991.1"/>
    <property type="molecule type" value="Genomic_DNA"/>
</dbReference>
<keyword evidence="1" id="KW-0812">Transmembrane</keyword>
<reference evidence="2 3" key="1">
    <citation type="submission" date="2013-12" db="EMBL/GenBank/DDBJ databases">
        <authorList>
            <consortium name="DOE Joint Genome Institute"/>
            <person name="Muyzer G."/>
            <person name="Huntemann M."/>
            <person name="Han J."/>
            <person name="Chen A."/>
            <person name="Kyrpides N."/>
            <person name="Mavromatis K."/>
            <person name="Markowitz V."/>
            <person name="Palaniappan K."/>
            <person name="Ivanova N."/>
            <person name="Schaumberg A."/>
            <person name="Pati A."/>
            <person name="Liolios K."/>
            <person name="Nordberg H.P."/>
            <person name="Cantor M.N."/>
            <person name="Hua S.X."/>
            <person name="Woyke T."/>
        </authorList>
    </citation>
    <scope>NUCLEOTIDE SEQUENCE [LARGE SCALE GENOMIC DNA]</scope>
    <source>
        <strain evidence="2 3">ARh 1</strain>
    </source>
</reference>
<evidence type="ECO:0000313" key="3">
    <source>
        <dbReference type="Proteomes" id="UP000005289"/>
    </source>
</evidence>
<keyword evidence="1" id="KW-0472">Membrane</keyword>
<feature type="transmembrane region" description="Helical" evidence="1">
    <location>
        <begin position="170"/>
        <end position="191"/>
    </location>
</feature>
<dbReference type="OrthoDB" id="7033387at2"/>
<protein>
    <recommendedName>
        <fullName evidence="4">O-antigen polymerase</fullName>
    </recommendedName>
</protein>
<feature type="transmembrane region" description="Helical" evidence="1">
    <location>
        <begin position="43"/>
        <end position="63"/>
    </location>
</feature>
<accession>W0DNF6</accession>
<feature type="transmembrane region" description="Helical" evidence="1">
    <location>
        <begin position="197"/>
        <end position="224"/>
    </location>
</feature>
<dbReference type="AlphaFoldDB" id="W0DNF6"/>
<organism evidence="2 3">
    <name type="scientific">Thioalkalivibrio paradoxus ARh 1</name>
    <dbReference type="NCBI Taxonomy" id="713585"/>
    <lineage>
        <taxon>Bacteria</taxon>
        <taxon>Pseudomonadati</taxon>
        <taxon>Pseudomonadota</taxon>
        <taxon>Gammaproteobacteria</taxon>
        <taxon>Chromatiales</taxon>
        <taxon>Ectothiorhodospiraceae</taxon>
        <taxon>Thioalkalivibrio</taxon>
    </lineage>
</organism>
<feature type="transmembrane region" description="Helical" evidence="1">
    <location>
        <begin position="236"/>
        <end position="257"/>
    </location>
</feature>
<gene>
    <name evidence="2" type="ORF">THITH_05795</name>
</gene>
<evidence type="ECO:0000313" key="2">
    <source>
        <dbReference type="EMBL" id="AHE99991.1"/>
    </source>
</evidence>
<proteinExistence type="predicted"/>
<feature type="transmembrane region" description="Helical" evidence="1">
    <location>
        <begin position="317"/>
        <end position="337"/>
    </location>
</feature>
<feature type="transmembrane region" description="Helical" evidence="1">
    <location>
        <begin position="100"/>
        <end position="122"/>
    </location>
</feature>
<dbReference type="Proteomes" id="UP000005289">
    <property type="component" value="Chromosome"/>
</dbReference>
<feature type="transmembrane region" description="Helical" evidence="1">
    <location>
        <begin position="69"/>
        <end position="93"/>
    </location>
</feature>
<evidence type="ECO:0000256" key="1">
    <source>
        <dbReference type="SAM" id="Phobius"/>
    </source>
</evidence>
<dbReference type="RefSeq" id="WP_006749163.1">
    <property type="nucleotide sequence ID" value="NZ_CP007029.1"/>
</dbReference>
<name>W0DNF6_9GAMM</name>
<evidence type="ECO:0008006" key="4">
    <source>
        <dbReference type="Google" id="ProtNLM"/>
    </source>
</evidence>
<sequence>MKLSKTKLLEALAGTGFIILFPGFLLYHLGVAYRIIPAFAAGLFGYASVAFFALFVFTFPFLWKRAKAAPFFWLTIVFLAYIVALSGFYYFLVPDELTRIAAVQSFQTVVFWGALVFVGFFLPWRSPWLAWSLLVFATALVLYLVFYVITTGAVMFDARRVLTGEGVASYQGFARSAVVVFLFLVAVYSAARARLLLVVTGAFALFVLGARAELYGFLAVVLMFALLRSLASVKQLVGFSFGFFVIGVALFMGVEYWEQSRQFHVLDLGAASSWIARMELQALAVEQILASPFVGEFGGHVRFDSVGGYAHNALSAWVNYGFLGFLIFSYLTFAGALGSGLKIWREKTVPAYWELAFLFNAFSLVLVVVAKSVFWPVPALGWAFYAMALVHEREKRSADMKVPLTLEQPVVETTASTQLVRPRGNRRWIGVAGSFRR</sequence>